<dbReference type="EMBL" id="QKKF02029610">
    <property type="protein sequence ID" value="RZF35105.1"/>
    <property type="molecule type" value="Genomic_DNA"/>
</dbReference>
<comment type="caution">
    <text evidence="2">The sequence shown here is derived from an EMBL/GenBank/DDBJ whole genome shotgun (WGS) entry which is preliminary data.</text>
</comment>
<evidence type="ECO:0000313" key="3">
    <source>
        <dbReference type="Proteomes" id="UP000291343"/>
    </source>
</evidence>
<feature type="region of interest" description="Disordered" evidence="1">
    <location>
        <begin position="32"/>
        <end position="53"/>
    </location>
</feature>
<evidence type="ECO:0000256" key="1">
    <source>
        <dbReference type="SAM" id="MobiDB-lite"/>
    </source>
</evidence>
<organism evidence="2 3">
    <name type="scientific">Laodelphax striatellus</name>
    <name type="common">Small brown planthopper</name>
    <name type="synonym">Delphax striatella</name>
    <dbReference type="NCBI Taxonomy" id="195883"/>
    <lineage>
        <taxon>Eukaryota</taxon>
        <taxon>Metazoa</taxon>
        <taxon>Ecdysozoa</taxon>
        <taxon>Arthropoda</taxon>
        <taxon>Hexapoda</taxon>
        <taxon>Insecta</taxon>
        <taxon>Pterygota</taxon>
        <taxon>Neoptera</taxon>
        <taxon>Paraneoptera</taxon>
        <taxon>Hemiptera</taxon>
        <taxon>Auchenorrhyncha</taxon>
        <taxon>Fulgoroidea</taxon>
        <taxon>Delphacidae</taxon>
        <taxon>Criomorphinae</taxon>
        <taxon>Laodelphax</taxon>
    </lineage>
</organism>
<protein>
    <submittedName>
        <fullName evidence="2">Uncharacterized protein</fullName>
    </submittedName>
</protein>
<name>A0A482WNE2_LAOST</name>
<gene>
    <name evidence="2" type="ORF">LSTR_LSTR009411</name>
</gene>
<accession>A0A482WNE2</accession>
<dbReference type="InParanoid" id="A0A482WNE2"/>
<dbReference type="AlphaFoldDB" id="A0A482WNE2"/>
<proteinExistence type="predicted"/>
<keyword evidence="3" id="KW-1185">Reference proteome</keyword>
<dbReference type="Proteomes" id="UP000291343">
    <property type="component" value="Unassembled WGS sequence"/>
</dbReference>
<reference evidence="2 3" key="1">
    <citation type="journal article" date="2017" name="Gigascience">
        <title>Genome sequence of the small brown planthopper, Laodelphax striatellus.</title>
        <authorList>
            <person name="Zhu J."/>
            <person name="Jiang F."/>
            <person name="Wang X."/>
            <person name="Yang P."/>
            <person name="Bao Y."/>
            <person name="Zhao W."/>
            <person name="Wang W."/>
            <person name="Lu H."/>
            <person name="Wang Q."/>
            <person name="Cui N."/>
            <person name="Li J."/>
            <person name="Chen X."/>
            <person name="Luo L."/>
            <person name="Yu J."/>
            <person name="Kang L."/>
            <person name="Cui F."/>
        </authorList>
    </citation>
    <scope>NUCLEOTIDE SEQUENCE [LARGE SCALE GENOMIC DNA]</scope>
    <source>
        <strain evidence="2">Lst14</strain>
    </source>
</reference>
<evidence type="ECO:0000313" key="2">
    <source>
        <dbReference type="EMBL" id="RZF35105.1"/>
    </source>
</evidence>
<sequence length="90" mass="10270">MRRVVSSEVRGGDRAEGCGALFRKERAMRLEGERLQQQQQQGKPPSLHPCQPAPPHLARCCSGVRWLFRLLVDVKLRNATLRLSRLRRPG</sequence>